<keyword evidence="2" id="KW-1133">Transmembrane helix</keyword>
<protein>
    <recommendedName>
        <fullName evidence="5">DUF1049 domain-containing protein</fullName>
    </recommendedName>
</protein>
<gene>
    <name evidence="3" type="ORF">J0A69_20680</name>
</gene>
<dbReference type="Proteomes" id="UP000664480">
    <property type="component" value="Unassembled WGS sequence"/>
</dbReference>
<evidence type="ECO:0000313" key="4">
    <source>
        <dbReference type="Proteomes" id="UP000664480"/>
    </source>
</evidence>
<feature type="transmembrane region" description="Helical" evidence="2">
    <location>
        <begin position="7"/>
        <end position="26"/>
    </location>
</feature>
<comment type="caution">
    <text evidence="3">The sequence shown here is derived from an EMBL/GenBank/DDBJ whole genome shotgun (WGS) entry which is preliminary data.</text>
</comment>
<evidence type="ECO:0008006" key="5">
    <source>
        <dbReference type="Google" id="ProtNLM"/>
    </source>
</evidence>
<evidence type="ECO:0000256" key="1">
    <source>
        <dbReference type="SAM" id="MobiDB-lite"/>
    </source>
</evidence>
<feature type="transmembrane region" description="Helical" evidence="2">
    <location>
        <begin position="46"/>
        <end position="65"/>
    </location>
</feature>
<sequence length="121" mass="13722">MKKFHQFTQIALLIFFLVYLIFFMAFDTLGGMFGMDEITSDGLVKILLVGFILFILSWSAAYFAMKKQADLLTKKEGEMDKLKAKLYDLDHPNTPEKPSSPASKPSETDSSGIKPRQNFTE</sequence>
<name>A0ABS3CNR0_9BACT</name>
<keyword evidence="2" id="KW-0472">Membrane</keyword>
<evidence type="ECO:0000313" key="3">
    <source>
        <dbReference type="EMBL" id="MBN7817870.1"/>
    </source>
</evidence>
<feature type="compositionally biased region" description="Low complexity" evidence="1">
    <location>
        <begin position="96"/>
        <end position="105"/>
    </location>
</feature>
<evidence type="ECO:0000256" key="2">
    <source>
        <dbReference type="SAM" id="Phobius"/>
    </source>
</evidence>
<accession>A0ABS3CNR0</accession>
<proteinExistence type="predicted"/>
<feature type="region of interest" description="Disordered" evidence="1">
    <location>
        <begin position="87"/>
        <end position="121"/>
    </location>
</feature>
<organism evidence="3 4">
    <name type="scientific">Algoriphagus pacificus</name>
    <dbReference type="NCBI Taxonomy" id="2811234"/>
    <lineage>
        <taxon>Bacteria</taxon>
        <taxon>Pseudomonadati</taxon>
        <taxon>Bacteroidota</taxon>
        <taxon>Cytophagia</taxon>
        <taxon>Cytophagales</taxon>
        <taxon>Cyclobacteriaceae</taxon>
        <taxon>Algoriphagus</taxon>
    </lineage>
</organism>
<dbReference type="RefSeq" id="WP_206588533.1">
    <property type="nucleotide sequence ID" value="NZ_JAFKCU010000007.1"/>
</dbReference>
<keyword evidence="4" id="KW-1185">Reference proteome</keyword>
<reference evidence="3 4" key="1">
    <citation type="submission" date="2021-03" db="EMBL/GenBank/DDBJ databases">
        <title>novel species isolated from a fishpond in China.</title>
        <authorList>
            <person name="Lu H."/>
            <person name="Cai Z."/>
        </authorList>
    </citation>
    <scope>NUCLEOTIDE SEQUENCE [LARGE SCALE GENOMIC DNA]</scope>
    <source>
        <strain evidence="3 4">YJ13C</strain>
    </source>
</reference>
<keyword evidence="2" id="KW-0812">Transmembrane</keyword>
<dbReference type="EMBL" id="JAFKCU010000007">
    <property type="protein sequence ID" value="MBN7817870.1"/>
    <property type="molecule type" value="Genomic_DNA"/>
</dbReference>